<dbReference type="GO" id="GO:1900376">
    <property type="term" value="P:regulation of secondary metabolite biosynthetic process"/>
    <property type="evidence" value="ECO:0007669"/>
    <property type="project" value="TreeGrafter"/>
</dbReference>
<dbReference type="GO" id="GO:0000976">
    <property type="term" value="F:transcription cis-regulatory region binding"/>
    <property type="evidence" value="ECO:0007669"/>
    <property type="project" value="TreeGrafter"/>
</dbReference>
<protein>
    <submittedName>
        <fullName evidence="2">Transcriptional repressor</fullName>
    </submittedName>
</protein>
<dbReference type="InterPro" id="IPR036388">
    <property type="entry name" value="WH-like_DNA-bd_sf"/>
</dbReference>
<sequence length="129" mass="14840">MPKPTRQTRQRAAIRETLLQHNNPLNPKQIHRLASESHPNLGIATVYRNLSKMLEDGEIESVHLPGQMPHYTYPRQKKHALLFCSESKEVQVLDTEEINIELPDIPDHFECDGYEVVLHGRLKKAITAK</sequence>
<reference evidence="2 3" key="1">
    <citation type="submission" date="2023-10" db="EMBL/GenBank/DDBJ databases">
        <title>Rubellicoccus peritrichatus gen. nov., sp. nov., isolated from an algae of coral reef tank.</title>
        <authorList>
            <person name="Luo J."/>
        </authorList>
    </citation>
    <scope>NUCLEOTIDE SEQUENCE [LARGE SCALE GENOMIC DNA]</scope>
    <source>
        <strain evidence="2 3">CR14</strain>
    </source>
</reference>
<accession>A0AAQ3QUF1</accession>
<dbReference type="Proteomes" id="UP001304300">
    <property type="component" value="Chromosome"/>
</dbReference>
<proteinExistence type="predicted"/>
<dbReference type="PANTHER" id="PTHR33202">
    <property type="entry name" value="ZINC UPTAKE REGULATION PROTEIN"/>
    <property type="match status" value="1"/>
</dbReference>
<dbReference type="CDD" id="cd07153">
    <property type="entry name" value="Fur_like"/>
    <property type="match status" value="1"/>
</dbReference>
<organism evidence="2 3">
    <name type="scientific">Rubellicoccus peritrichatus</name>
    <dbReference type="NCBI Taxonomy" id="3080537"/>
    <lineage>
        <taxon>Bacteria</taxon>
        <taxon>Pseudomonadati</taxon>
        <taxon>Verrucomicrobiota</taxon>
        <taxon>Opitutia</taxon>
        <taxon>Puniceicoccales</taxon>
        <taxon>Cerasicoccaceae</taxon>
        <taxon>Rubellicoccus</taxon>
    </lineage>
</organism>
<dbReference type="InterPro" id="IPR002481">
    <property type="entry name" value="FUR"/>
</dbReference>
<dbReference type="Gene3D" id="1.10.10.10">
    <property type="entry name" value="Winged helix-like DNA-binding domain superfamily/Winged helix DNA-binding domain"/>
    <property type="match status" value="1"/>
</dbReference>
<dbReference type="AlphaFoldDB" id="A0AAQ3QUF1"/>
<evidence type="ECO:0000313" key="3">
    <source>
        <dbReference type="Proteomes" id="UP001304300"/>
    </source>
</evidence>
<gene>
    <name evidence="2" type="ORF">RZN69_14690</name>
</gene>
<evidence type="ECO:0000313" key="2">
    <source>
        <dbReference type="EMBL" id="WOO39870.1"/>
    </source>
</evidence>
<dbReference type="EMBL" id="CP136920">
    <property type="protein sequence ID" value="WOO39870.1"/>
    <property type="molecule type" value="Genomic_DNA"/>
</dbReference>
<dbReference type="GO" id="GO:0003700">
    <property type="term" value="F:DNA-binding transcription factor activity"/>
    <property type="evidence" value="ECO:0007669"/>
    <property type="project" value="InterPro"/>
</dbReference>
<feature type="binding site" evidence="1">
    <location>
        <position position="84"/>
    </location>
    <ligand>
        <name>Zn(2+)</name>
        <dbReference type="ChEBI" id="CHEBI:29105"/>
    </ligand>
</feature>
<dbReference type="Pfam" id="PF01475">
    <property type="entry name" value="FUR"/>
    <property type="match status" value="1"/>
</dbReference>
<keyword evidence="3" id="KW-1185">Reference proteome</keyword>
<dbReference type="InterPro" id="IPR036390">
    <property type="entry name" value="WH_DNA-bd_sf"/>
</dbReference>
<name>A0AAQ3QUF1_9BACT</name>
<dbReference type="SUPFAM" id="SSF46785">
    <property type="entry name" value="Winged helix' DNA-binding domain"/>
    <property type="match status" value="1"/>
</dbReference>
<dbReference type="GO" id="GO:0045892">
    <property type="term" value="P:negative regulation of DNA-templated transcription"/>
    <property type="evidence" value="ECO:0007669"/>
    <property type="project" value="TreeGrafter"/>
</dbReference>
<dbReference type="KEGG" id="puo:RZN69_14690"/>
<evidence type="ECO:0000256" key="1">
    <source>
        <dbReference type="PIRSR" id="PIRSR602481-1"/>
    </source>
</evidence>
<dbReference type="GO" id="GO:0008270">
    <property type="term" value="F:zinc ion binding"/>
    <property type="evidence" value="ECO:0007669"/>
    <property type="project" value="TreeGrafter"/>
</dbReference>
<comment type="cofactor">
    <cofactor evidence="1">
        <name>Zn(2+)</name>
        <dbReference type="ChEBI" id="CHEBI:29105"/>
    </cofactor>
    <text evidence="1">Binds 1 zinc ion per subunit.</text>
</comment>
<dbReference type="RefSeq" id="WP_317831909.1">
    <property type="nucleotide sequence ID" value="NZ_CP136920.1"/>
</dbReference>
<keyword evidence="1" id="KW-0862">Zinc</keyword>
<dbReference type="PANTHER" id="PTHR33202:SF22">
    <property type="entry name" value="HYDROGEN PEROXIDE SENSITIVE REPRESSOR"/>
    <property type="match status" value="1"/>
</dbReference>
<keyword evidence="1" id="KW-0479">Metal-binding</keyword>